<dbReference type="PRINTS" id="PR00813">
    <property type="entry name" value="BCTERIALGSPG"/>
</dbReference>
<reference evidence="7 8" key="1">
    <citation type="submission" date="2019-01" db="EMBL/GenBank/DDBJ databases">
        <title>Genome sequencing of strain FW100M-8.</title>
        <authorList>
            <person name="Heo J."/>
            <person name="Kim S.-J."/>
            <person name="Kim J.-S."/>
            <person name="Hong S.-B."/>
            <person name="Kwon S.-W."/>
        </authorList>
    </citation>
    <scope>NUCLEOTIDE SEQUENCE [LARGE SCALE GENOMIC DNA]</scope>
    <source>
        <strain evidence="7 8">FW100M-8</strain>
    </source>
</reference>
<dbReference type="PROSITE" id="PS00409">
    <property type="entry name" value="PROKAR_NTER_METHYL"/>
    <property type="match status" value="1"/>
</dbReference>
<accession>A0A4P6FFZ5</accession>
<organism evidence="7 8">
    <name type="scientific">Agromyces protaetiae</name>
    <dbReference type="NCBI Taxonomy" id="2509455"/>
    <lineage>
        <taxon>Bacteria</taxon>
        <taxon>Bacillati</taxon>
        <taxon>Actinomycetota</taxon>
        <taxon>Actinomycetes</taxon>
        <taxon>Micrococcales</taxon>
        <taxon>Microbacteriaceae</taxon>
        <taxon>Agromyces</taxon>
    </lineage>
</organism>
<keyword evidence="2" id="KW-0488">Methylation</keyword>
<dbReference type="OrthoDB" id="5007899at2"/>
<gene>
    <name evidence="7" type="ORF">ET445_06980</name>
</gene>
<evidence type="ECO:0000256" key="5">
    <source>
        <dbReference type="ARBA" id="ARBA00023136"/>
    </source>
</evidence>
<dbReference type="InterPro" id="IPR045584">
    <property type="entry name" value="Pilin-like"/>
</dbReference>
<evidence type="ECO:0000313" key="8">
    <source>
        <dbReference type="Proteomes" id="UP000291259"/>
    </source>
</evidence>
<dbReference type="GO" id="GO:0015628">
    <property type="term" value="P:protein secretion by the type II secretion system"/>
    <property type="evidence" value="ECO:0007669"/>
    <property type="project" value="InterPro"/>
</dbReference>
<keyword evidence="3 6" id="KW-0812">Transmembrane</keyword>
<keyword evidence="4 6" id="KW-1133">Transmembrane helix</keyword>
<evidence type="ECO:0000256" key="1">
    <source>
        <dbReference type="ARBA" id="ARBA00004167"/>
    </source>
</evidence>
<dbReference type="InterPro" id="IPR012902">
    <property type="entry name" value="N_methyl_site"/>
</dbReference>
<feature type="transmembrane region" description="Helical" evidence="6">
    <location>
        <begin position="26"/>
        <end position="51"/>
    </location>
</feature>
<proteinExistence type="predicted"/>
<dbReference type="Proteomes" id="UP000291259">
    <property type="component" value="Chromosome"/>
</dbReference>
<comment type="subcellular location">
    <subcellularLocation>
        <location evidence="1">Membrane</location>
        <topology evidence="1">Single-pass membrane protein</topology>
    </subcellularLocation>
</comment>
<dbReference type="NCBIfam" id="TIGR02532">
    <property type="entry name" value="IV_pilin_GFxxxE"/>
    <property type="match status" value="1"/>
</dbReference>
<dbReference type="InterPro" id="IPR000983">
    <property type="entry name" value="Bac_GSPG_pilin"/>
</dbReference>
<keyword evidence="8" id="KW-1185">Reference proteome</keyword>
<evidence type="ECO:0000256" key="4">
    <source>
        <dbReference type="ARBA" id="ARBA00022989"/>
    </source>
</evidence>
<dbReference type="SUPFAM" id="SSF54523">
    <property type="entry name" value="Pili subunits"/>
    <property type="match status" value="1"/>
</dbReference>
<dbReference type="KEGG" id="agf:ET445_06980"/>
<dbReference type="GO" id="GO:0015627">
    <property type="term" value="C:type II protein secretion system complex"/>
    <property type="evidence" value="ECO:0007669"/>
    <property type="project" value="InterPro"/>
</dbReference>
<sequence length="159" mass="16562">MDITVIKRILERLEERRSELKEDDRGFTLIELLVVVIIIGILVAIAIPVYIGLQNGAKDAAAQSDLTNAKIAVIAYYTEGGTAANIGTADLTSYGWVDSSSNANGPTISAPTTSSSTAFCISTVSEAGDTFAVSAAHAPAKGTCSGNTWTPPAVDPEDE</sequence>
<dbReference type="Gene3D" id="3.30.700.10">
    <property type="entry name" value="Glycoprotein, Type 4 Pilin"/>
    <property type="match status" value="1"/>
</dbReference>
<name>A0A4P6FFZ5_9MICO</name>
<dbReference type="Pfam" id="PF07963">
    <property type="entry name" value="N_methyl"/>
    <property type="match status" value="1"/>
</dbReference>
<dbReference type="GO" id="GO:0016020">
    <property type="term" value="C:membrane"/>
    <property type="evidence" value="ECO:0007669"/>
    <property type="project" value="UniProtKB-SubCell"/>
</dbReference>
<dbReference type="PANTHER" id="PTHR30093">
    <property type="entry name" value="GENERAL SECRETION PATHWAY PROTEIN G"/>
    <property type="match status" value="1"/>
</dbReference>
<evidence type="ECO:0000256" key="6">
    <source>
        <dbReference type="SAM" id="Phobius"/>
    </source>
</evidence>
<evidence type="ECO:0000256" key="2">
    <source>
        <dbReference type="ARBA" id="ARBA00022481"/>
    </source>
</evidence>
<evidence type="ECO:0000256" key="3">
    <source>
        <dbReference type="ARBA" id="ARBA00022692"/>
    </source>
</evidence>
<keyword evidence="5 6" id="KW-0472">Membrane</keyword>
<dbReference type="PANTHER" id="PTHR30093:SF44">
    <property type="entry name" value="TYPE II SECRETION SYSTEM CORE PROTEIN G"/>
    <property type="match status" value="1"/>
</dbReference>
<dbReference type="EMBL" id="CP035491">
    <property type="protein sequence ID" value="QAY74904.1"/>
    <property type="molecule type" value="Genomic_DNA"/>
</dbReference>
<protein>
    <submittedName>
        <fullName evidence="7">Prepilin-type N-terminal cleavage/methylation domain-containing protein</fullName>
    </submittedName>
</protein>
<evidence type="ECO:0000313" key="7">
    <source>
        <dbReference type="EMBL" id="QAY74904.1"/>
    </source>
</evidence>
<dbReference type="AlphaFoldDB" id="A0A4P6FFZ5"/>